<evidence type="ECO:0000256" key="2">
    <source>
        <dbReference type="ARBA" id="ARBA00023125"/>
    </source>
</evidence>
<evidence type="ECO:0000313" key="7">
    <source>
        <dbReference type="Proteomes" id="UP000094412"/>
    </source>
</evidence>
<keyword evidence="1" id="KW-0805">Transcription regulation</keyword>
<gene>
    <name evidence="6" type="ORF">QV13_12230</name>
</gene>
<dbReference type="SUPFAM" id="SSF46689">
    <property type="entry name" value="Homeodomain-like"/>
    <property type="match status" value="1"/>
</dbReference>
<dbReference type="PROSITE" id="PS01081">
    <property type="entry name" value="HTH_TETR_1"/>
    <property type="match status" value="1"/>
</dbReference>
<dbReference type="Proteomes" id="UP000094412">
    <property type="component" value="Unassembled WGS sequence"/>
</dbReference>
<comment type="caution">
    <text evidence="6">The sequence shown here is derived from an EMBL/GenBank/DDBJ whole genome shotgun (WGS) entry which is preliminary data.</text>
</comment>
<dbReference type="InterPro" id="IPR001647">
    <property type="entry name" value="HTH_TetR"/>
</dbReference>
<dbReference type="EMBL" id="MDEO01000032">
    <property type="protein sequence ID" value="OCX17522.1"/>
    <property type="molecule type" value="Genomic_DNA"/>
</dbReference>
<dbReference type="PROSITE" id="PS50977">
    <property type="entry name" value="HTH_TETR_2"/>
    <property type="match status" value="1"/>
</dbReference>
<dbReference type="RefSeq" id="WP_024925117.1">
    <property type="nucleotide sequence ID" value="NZ_MDEO01000032.1"/>
</dbReference>
<dbReference type="PANTHER" id="PTHR47506:SF1">
    <property type="entry name" value="HTH-TYPE TRANSCRIPTIONAL REGULATOR YJDC"/>
    <property type="match status" value="1"/>
</dbReference>
<evidence type="ECO:0000313" key="6">
    <source>
        <dbReference type="EMBL" id="OCX17522.1"/>
    </source>
</evidence>
<dbReference type="AlphaFoldDB" id="A0A1C2DRW4"/>
<keyword evidence="7" id="KW-1185">Reference proteome</keyword>
<accession>A0A1C2DRW4</accession>
<protein>
    <submittedName>
        <fullName evidence="6">TetR family transcriptional regulator</fullName>
    </submittedName>
</protein>
<reference evidence="6 7" key="1">
    <citation type="submission" date="2016-08" db="EMBL/GenBank/DDBJ databases">
        <title>Whole genome sequence of Mesorhizobium sp. strain UASWS1009 isolated from industrial sewage.</title>
        <authorList>
            <person name="Crovadore J."/>
            <person name="Calmin G."/>
            <person name="Chablais R."/>
            <person name="Cochard B."/>
            <person name="Lefort F."/>
        </authorList>
    </citation>
    <scope>NUCLEOTIDE SEQUENCE [LARGE SCALE GENOMIC DNA]</scope>
    <source>
        <strain evidence="6 7">UASWS1009</strain>
    </source>
</reference>
<feature type="DNA-binding region" description="H-T-H motif" evidence="4">
    <location>
        <begin position="32"/>
        <end position="51"/>
    </location>
</feature>
<feature type="domain" description="HTH tetR-type" evidence="5">
    <location>
        <begin position="9"/>
        <end position="69"/>
    </location>
</feature>
<dbReference type="OrthoDB" id="9795242at2"/>
<sequence length="210" mass="22326">MADRGRPRSFDRTAALGRAMEVFWTKGYEGASLSDLTTAMGINSPSLYAAFGSKEALFLEATDHYNKVVGTEIWQAIESAPTARAAMAGFLGATVDAYSRTDCPQGCLIALSALHRDSTSGAICTDLRRRRAANVDALRGRFLRSVAVGDLPAGFDCEAAALFYATAQHGMSIIARDGASREELAAVADCAMAAFQPLVEKARAKGDRHA</sequence>
<name>A0A1C2DRW4_9HYPH</name>
<evidence type="ECO:0000259" key="5">
    <source>
        <dbReference type="PROSITE" id="PS50977"/>
    </source>
</evidence>
<evidence type="ECO:0000256" key="4">
    <source>
        <dbReference type="PROSITE-ProRule" id="PRU00335"/>
    </source>
</evidence>
<dbReference type="PANTHER" id="PTHR47506">
    <property type="entry name" value="TRANSCRIPTIONAL REGULATORY PROTEIN"/>
    <property type="match status" value="1"/>
</dbReference>
<dbReference type="SUPFAM" id="SSF48498">
    <property type="entry name" value="Tetracyclin repressor-like, C-terminal domain"/>
    <property type="match status" value="1"/>
</dbReference>
<dbReference type="InterPro" id="IPR009057">
    <property type="entry name" value="Homeodomain-like_sf"/>
</dbReference>
<dbReference type="Gene3D" id="1.10.357.10">
    <property type="entry name" value="Tetracycline Repressor, domain 2"/>
    <property type="match status" value="1"/>
</dbReference>
<evidence type="ECO:0000256" key="1">
    <source>
        <dbReference type="ARBA" id="ARBA00023015"/>
    </source>
</evidence>
<dbReference type="GO" id="GO:0003677">
    <property type="term" value="F:DNA binding"/>
    <property type="evidence" value="ECO:0007669"/>
    <property type="project" value="UniProtKB-UniRule"/>
</dbReference>
<dbReference type="Pfam" id="PF00440">
    <property type="entry name" value="TetR_N"/>
    <property type="match status" value="1"/>
</dbReference>
<organism evidence="6 7">
    <name type="scientific">Mesorhizobium hungaricum</name>
    <dbReference type="NCBI Taxonomy" id="1566387"/>
    <lineage>
        <taxon>Bacteria</taxon>
        <taxon>Pseudomonadati</taxon>
        <taxon>Pseudomonadota</taxon>
        <taxon>Alphaproteobacteria</taxon>
        <taxon>Hyphomicrobiales</taxon>
        <taxon>Phyllobacteriaceae</taxon>
        <taxon>Mesorhizobium</taxon>
    </lineage>
</organism>
<dbReference type="InterPro" id="IPR036271">
    <property type="entry name" value="Tet_transcr_reg_TetR-rel_C_sf"/>
</dbReference>
<dbReference type="STRING" id="1566387.QV13_12230"/>
<dbReference type="Gene3D" id="1.10.10.60">
    <property type="entry name" value="Homeodomain-like"/>
    <property type="match status" value="1"/>
</dbReference>
<keyword evidence="2 4" id="KW-0238">DNA-binding</keyword>
<evidence type="ECO:0000256" key="3">
    <source>
        <dbReference type="ARBA" id="ARBA00023163"/>
    </source>
</evidence>
<dbReference type="InterPro" id="IPR023772">
    <property type="entry name" value="DNA-bd_HTH_TetR-type_CS"/>
</dbReference>
<keyword evidence="3" id="KW-0804">Transcription</keyword>
<proteinExistence type="predicted"/>